<feature type="region of interest" description="Disordered" evidence="2">
    <location>
        <begin position="424"/>
        <end position="449"/>
    </location>
</feature>
<name>A0A1B6DLT6_9HEMI</name>
<dbReference type="AlphaFoldDB" id="A0A1B6DLT6"/>
<evidence type="ECO:0000256" key="2">
    <source>
        <dbReference type="SAM" id="MobiDB-lite"/>
    </source>
</evidence>
<dbReference type="InterPro" id="IPR006020">
    <property type="entry name" value="PTB/PI_dom"/>
</dbReference>
<dbReference type="InterPro" id="IPR051133">
    <property type="entry name" value="Adapter_Engulfment-Domain"/>
</dbReference>
<evidence type="ECO:0000256" key="1">
    <source>
        <dbReference type="ARBA" id="ARBA00023054"/>
    </source>
</evidence>
<feature type="domain" description="PID" evidence="3">
    <location>
        <begin position="30"/>
        <end position="176"/>
    </location>
</feature>
<reference evidence="4" key="1">
    <citation type="submission" date="2015-12" db="EMBL/GenBank/DDBJ databases">
        <title>De novo transcriptome assembly of four potential Pierce s Disease insect vectors from Arizona vineyards.</title>
        <authorList>
            <person name="Tassone E.E."/>
        </authorList>
    </citation>
    <scope>NUCLEOTIDE SEQUENCE</scope>
</reference>
<feature type="region of interest" description="Disordered" evidence="2">
    <location>
        <begin position="519"/>
        <end position="648"/>
    </location>
</feature>
<keyword evidence="1" id="KW-0175">Coiled coil</keyword>
<accession>A0A1B6DLT6</accession>
<evidence type="ECO:0000259" key="3">
    <source>
        <dbReference type="PROSITE" id="PS01179"/>
    </source>
</evidence>
<dbReference type="GO" id="GO:0050998">
    <property type="term" value="F:nitric-oxide synthase binding"/>
    <property type="evidence" value="ECO:0007669"/>
    <property type="project" value="TreeGrafter"/>
</dbReference>
<protein>
    <recommendedName>
        <fullName evidence="3">PID domain-containing protein</fullName>
    </recommendedName>
</protein>
<feature type="compositionally biased region" description="Polar residues" evidence="2">
    <location>
        <begin position="577"/>
        <end position="594"/>
    </location>
</feature>
<dbReference type="PANTHER" id="PTHR11232">
    <property type="entry name" value="PHOSPHOTYROSINE INTERACTION DOMAIN-CONTAINING FAMILY MEMBER"/>
    <property type="match status" value="1"/>
</dbReference>
<feature type="compositionally biased region" description="Basic and acidic residues" evidence="2">
    <location>
        <begin position="202"/>
        <end position="211"/>
    </location>
</feature>
<dbReference type="Pfam" id="PF00640">
    <property type="entry name" value="PID"/>
    <property type="match status" value="1"/>
</dbReference>
<dbReference type="EMBL" id="GEDC01010686">
    <property type="protein sequence ID" value="JAS26612.1"/>
    <property type="molecule type" value="Transcribed_RNA"/>
</dbReference>
<dbReference type="CDD" id="cd01270">
    <property type="entry name" value="PTB_CAPON-like"/>
    <property type="match status" value="1"/>
</dbReference>
<feature type="compositionally biased region" description="Polar residues" evidence="2">
    <location>
        <begin position="630"/>
        <end position="648"/>
    </location>
</feature>
<evidence type="ECO:0000313" key="4">
    <source>
        <dbReference type="EMBL" id="JAS26612.1"/>
    </source>
</evidence>
<sequence length="648" mass="72404">MPSKKQYNLVQNDDFDTRIPLHSEEAFQHGITFQAKYIGTLTVARPTTRVEIVAAMRRIRYEFKAKGIKKKKVSMEVSVDGVRVTLRKKKKKKPFDHTDNTPVLMQHPIYRIFYVSHDSQDLKIFSYIARDVTSTTRNGKTIEDATFTCNVFKSNKKSQAMRIVRTVGQAFEVCHKLSLSTASPDEDDGDALETAPSDSEVATDKPRKDTYSDPLSLDTLGPNDSLSTLDARSDVDAPPQRPLRLDIIPPPPNMHPTKRSPMSGGEMYTSPLSEPLKNTGESLLPAAGTPLSTHHELQLLREQLEQQSQQTQAAVAQVHLLRDQLAAETAARLEAQARTHQLLVHNKELLDHITALVTHLQEQERLQAQVQQHAVQQHVTSVPQSQSQQMSMRSDVKSPSLAPVFLQDLQELDAFRQLTSQSLTGQNLTENSNRPNQSFIQNTTPNSPHPLQQIMPNTFNFGLGDQQLQNQLLPSINSPYYPSQFMGNNSSYQPICYSQASPVQPISFRVSQASSYSGSPIFQHKQSDSEEGPAFIRPLSQVGTMTTTDNEGRTRIIVGIDDDLETSKLDPPPALNKRNSSSTKKQNNLTSTLSMLRVSPSDDKPKKPGSNIVQNGPFITRSTSEKVPNRSELMSQVQRTTWARHTTK</sequence>
<feature type="region of interest" description="Disordered" evidence="2">
    <location>
        <begin position="180"/>
        <end position="265"/>
    </location>
</feature>
<dbReference type="SUPFAM" id="SSF50729">
    <property type="entry name" value="PH domain-like"/>
    <property type="match status" value="1"/>
</dbReference>
<dbReference type="PANTHER" id="PTHR11232:SF17">
    <property type="entry name" value="CAPON-LIKE PROTEIN"/>
    <property type="match status" value="1"/>
</dbReference>
<dbReference type="SMART" id="SM00462">
    <property type="entry name" value="PTB"/>
    <property type="match status" value="1"/>
</dbReference>
<dbReference type="InterPro" id="IPR011993">
    <property type="entry name" value="PH-like_dom_sf"/>
</dbReference>
<dbReference type="FunFam" id="2.30.29.30:FF:000124">
    <property type="entry name" value="carboxyl-terminal PDZ ligand of neuronal nitric oxide synthase protein-like"/>
    <property type="match status" value="1"/>
</dbReference>
<proteinExistence type="predicted"/>
<organism evidence="4">
    <name type="scientific">Clastoptera arizonana</name>
    <name type="common">Arizona spittle bug</name>
    <dbReference type="NCBI Taxonomy" id="38151"/>
    <lineage>
        <taxon>Eukaryota</taxon>
        <taxon>Metazoa</taxon>
        <taxon>Ecdysozoa</taxon>
        <taxon>Arthropoda</taxon>
        <taxon>Hexapoda</taxon>
        <taxon>Insecta</taxon>
        <taxon>Pterygota</taxon>
        <taxon>Neoptera</taxon>
        <taxon>Paraneoptera</taxon>
        <taxon>Hemiptera</taxon>
        <taxon>Auchenorrhyncha</taxon>
        <taxon>Cercopoidea</taxon>
        <taxon>Clastopteridae</taxon>
        <taxon>Clastoptera</taxon>
    </lineage>
</organism>
<gene>
    <name evidence="4" type="ORF">g.24659</name>
</gene>
<dbReference type="Gene3D" id="2.30.29.30">
    <property type="entry name" value="Pleckstrin-homology domain (PH domain)/Phosphotyrosine-binding domain (PTB)"/>
    <property type="match status" value="1"/>
</dbReference>
<dbReference type="PROSITE" id="PS01179">
    <property type="entry name" value="PID"/>
    <property type="match status" value="1"/>
</dbReference>